<accession>A0A4R3YE35</accession>
<dbReference type="InterPro" id="IPR038610">
    <property type="entry name" value="FliK-like_C_sf"/>
</dbReference>
<keyword evidence="2" id="KW-0966">Cell projection</keyword>
<feature type="domain" description="Flagellar hook-length control protein-like C-terminal" evidence="1">
    <location>
        <begin position="259"/>
        <end position="336"/>
    </location>
</feature>
<dbReference type="Pfam" id="PF02120">
    <property type="entry name" value="Flg_hook"/>
    <property type="match status" value="1"/>
</dbReference>
<dbReference type="OrthoDB" id="5296742at2"/>
<dbReference type="EMBL" id="SMCO01000001">
    <property type="protein sequence ID" value="TCV90171.1"/>
    <property type="molecule type" value="Genomic_DNA"/>
</dbReference>
<dbReference type="RefSeq" id="WP_124947855.1">
    <property type="nucleotide sequence ID" value="NZ_BHVT01000073.1"/>
</dbReference>
<keyword evidence="2" id="KW-0282">Flagellum</keyword>
<evidence type="ECO:0000313" key="3">
    <source>
        <dbReference type="Proteomes" id="UP000295367"/>
    </source>
</evidence>
<comment type="caution">
    <text evidence="2">The sequence shown here is derived from an EMBL/GenBank/DDBJ whole genome shotgun (WGS) entry which is preliminary data.</text>
</comment>
<keyword evidence="3" id="KW-1185">Reference proteome</keyword>
<gene>
    <name evidence="2" type="ORF">EDC63_101138</name>
</gene>
<organism evidence="2 3">
    <name type="scientific">Sulfurirhabdus autotrophica</name>
    <dbReference type="NCBI Taxonomy" id="1706046"/>
    <lineage>
        <taxon>Bacteria</taxon>
        <taxon>Pseudomonadati</taxon>
        <taxon>Pseudomonadota</taxon>
        <taxon>Betaproteobacteria</taxon>
        <taxon>Nitrosomonadales</taxon>
        <taxon>Sulfuricellaceae</taxon>
        <taxon>Sulfurirhabdus</taxon>
    </lineage>
</organism>
<evidence type="ECO:0000313" key="2">
    <source>
        <dbReference type="EMBL" id="TCV90171.1"/>
    </source>
</evidence>
<proteinExistence type="predicted"/>
<protein>
    <submittedName>
        <fullName evidence="2">Flagellar hook-length control protein FliK</fullName>
    </submittedName>
</protein>
<sequence length="338" mass="36703">MIYNDIQNQLQLLIKVSAPPLIEVSETQLKLPELVPGQRLSAIVLGNLPNGRFQVLIGDSVLDLNLPKNTQAGDKLDLTFVSNQPRLTFALSRDLPAAGFNTAGQPQVSISDSAKFLGALLQKVAEQAQSQTSPLTKFAPLMTGAPENTKVLADTLHNTISKSGMFYESHQAQWVTGQRPLTDLTMEPQGKLSGLGQNAQSLSGTAAGALAQTQNAVHPQTAPIVQQQLDILDSRQIIWQGQVWPGQAMDWRIEEDTHKEQGQDEAPAWQTRLYLKMPVLGEVEATLALNREGIRLSINVSDAETANKLKANQPTLQSALQTAGINLLGLKVDRNEEA</sequence>
<reference evidence="2 3" key="1">
    <citation type="submission" date="2019-03" db="EMBL/GenBank/DDBJ databases">
        <title>Genomic Encyclopedia of Type Strains, Phase IV (KMG-IV): sequencing the most valuable type-strain genomes for metagenomic binning, comparative biology and taxonomic classification.</title>
        <authorList>
            <person name="Goeker M."/>
        </authorList>
    </citation>
    <scope>NUCLEOTIDE SEQUENCE [LARGE SCALE GENOMIC DNA]</scope>
    <source>
        <strain evidence="2 3">DSM 100309</strain>
    </source>
</reference>
<evidence type="ECO:0000259" key="1">
    <source>
        <dbReference type="Pfam" id="PF02120"/>
    </source>
</evidence>
<name>A0A4R3YE35_9PROT</name>
<keyword evidence="2" id="KW-0969">Cilium</keyword>
<dbReference type="Proteomes" id="UP000295367">
    <property type="component" value="Unassembled WGS sequence"/>
</dbReference>
<dbReference type="AlphaFoldDB" id="A0A4R3YE35"/>
<dbReference type="InterPro" id="IPR021136">
    <property type="entry name" value="Flagellar_hook_control-like_C"/>
</dbReference>
<dbReference type="Gene3D" id="3.30.750.140">
    <property type="match status" value="1"/>
</dbReference>